<reference evidence="7 8" key="1">
    <citation type="submission" date="2012-06" db="EMBL/GenBank/DDBJ databases">
        <title>The complete chromosome of genome of Turneriella parva DSM 21527.</title>
        <authorList>
            <consortium name="US DOE Joint Genome Institute (JGI-PGF)"/>
            <person name="Lucas S."/>
            <person name="Han J."/>
            <person name="Lapidus A."/>
            <person name="Bruce D."/>
            <person name="Goodwin L."/>
            <person name="Pitluck S."/>
            <person name="Peters L."/>
            <person name="Kyrpides N."/>
            <person name="Mavromatis K."/>
            <person name="Ivanova N."/>
            <person name="Mikhailova N."/>
            <person name="Chertkov O."/>
            <person name="Detter J.C."/>
            <person name="Tapia R."/>
            <person name="Han C."/>
            <person name="Land M."/>
            <person name="Hauser L."/>
            <person name="Markowitz V."/>
            <person name="Cheng J.-F."/>
            <person name="Hugenholtz P."/>
            <person name="Woyke T."/>
            <person name="Wu D."/>
            <person name="Gronow S."/>
            <person name="Wellnitz S."/>
            <person name="Brambilla E."/>
            <person name="Klenk H.-P."/>
            <person name="Eisen J.A."/>
        </authorList>
    </citation>
    <scope>NUCLEOTIDE SEQUENCE [LARGE SCALE GENOMIC DNA]</scope>
    <source>
        <strain evidence="8">ATCC BAA-1111 / DSM 21527 / NCTC 11395 / H</strain>
    </source>
</reference>
<dbReference type="PANTHER" id="PTHR21392:SF0">
    <property type="entry name" value="TRNA-URIDINE AMINOCARBOXYPROPYLTRANSFERASE 2"/>
    <property type="match status" value="1"/>
</dbReference>
<keyword evidence="8" id="KW-1185">Reference proteome</keyword>
<dbReference type="GO" id="GO:0016432">
    <property type="term" value="F:tRNA-uridine aminocarboxypropyltransferase activity"/>
    <property type="evidence" value="ECO:0007669"/>
    <property type="project" value="UniProtKB-EC"/>
</dbReference>
<evidence type="ECO:0000256" key="4">
    <source>
        <dbReference type="ARBA" id="ARBA00022694"/>
    </source>
</evidence>
<sequence length="216" mass="24531">MTTLPEKQRDLCLTCNRSRATCFCKYTQPFETRTRFLILMHPREFKRQRTGTGRVTHLSLLNSEILVGVDFSQHERLNQILQSADYFPALLFPVAESLDAASPQFRAAALGRTPLVIILDATWSSARKMLRSSANLQTLPRLSFTADNASRFVIKRQPRDFCLSTIEAAYRTLDALDSSGVEDLRGRHSALMQTLDQIVEFQLRCTADPNLVSHRI</sequence>
<dbReference type="SMART" id="SM01144">
    <property type="entry name" value="DTW"/>
    <property type="match status" value="1"/>
</dbReference>
<comment type="similarity">
    <text evidence="5">Belongs to the TDD superfamily. DTWD2 family.</text>
</comment>
<dbReference type="AlphaFoldDB" id="I4B3W6"/>
<evidence type="ECO:0000259" key="6">
    <source>
        <dbReference type="SMART" id="SM01144"/>
    </source>
</evidence>
<dbReference type="HOGENOM" id="CLU_066458_2_2_12"/>
<accession>I4B3W6</accession>
<dbReference type="InterPro" id="IPR039262">
    <property type="entry name" value="DTWD2/TAPT"/>
</dbReference>
<dbReference type="EMBL" id="CP002959">
    <property type="protein sequence ID" value="AFM11973.1"/>
    <property type="molecule type" value="Genomic_DNA"/>
</dbReference>
<keyword evidence="2" id="KW-0808">Transferase</keyword>
<proteinExistence type="inferred from homology"/>
<name>I4B3W6_TURPD</name>
<protein>
    <recommendedName>
        <fullName evidence="1">tRNA-uridine aminocarboxypropyltransferase</fullName>
        <ecNumber evidence="1">2.5.1.25</ecNumber>
    </recommendedName>
</protein>
<feature type="domain" description="DTW" evidence="6">
    <location>
        <begin position="8"/>
        <end position="207"/>
    </location>
</feature>
<evidence type="ECO:0000256" key="2">
    <source>
        <dbReference type="ARBA" id="ARBA00022679"/>
    </source>
</evidence>
<evidence type="ECO:0000313" key="8">
    <source>
        <dbReference type="Proteomes" id="UP000006048"/>
    </source>
</evidence>
<keyword evidence="3" id="KW-0949">S-adenosyl-L-methionine</keyword>
<evidence type="ECO:0000256" key="5">
    <source>
        <dbReference type="ARBA" id="ARBA00034489"/>
    </source>
</evidence>
<dbReference type="OrthoDB" id="268835at2"/>
<dbReference type="GO" id="GO:0008033">
    <property type="term" value="P:tRNA processing"/>
    <property type="evidence" value="ECO:0007669"/>
    <property type="project" value="UniProtKB-KW"/>
</dbReference>
<dbReference type="STRING" id="869212.Turpa_1325"/>
<evidence type="ECO:0000256" key="3">
    <source>
        <dbReference type="ARBA" id="ARBA00022691"/>
    </source>
</evidence>
<dbReference type="PANTHER" id="PTHR21392">
    <property type="entry name" value="TRNA-URIDINE AMINOCARBOXYPROPYLTRANSFERASE 2"/>
    <property type="match status" value="1"/>
</dbReference>
<organism evidence="7 8">
    <name type="scientific">Turneriella parva (strain ATCC BAA-1111 / DSM 21527 / NCTC 11395 / H)</name>
    <name type="common">Leptospira parva</name>
    <dbReference type="NCBI Taxonomy" id="869212"/>
    <lineage>
        <taxon>Bacteria</taxon>
        <taxon>Pseudomonadati</taxon>
        <taxon>Spirochaetota</taxon>
        <taxon>Spirochaetia</taxon>
        <taxon>Leptospirales</taxon>
        <taxon>Leptospiraceae</taxon>
        <taxon>Turneriella</taxon>
    </lineage>
</organism>
<keyword evidence="4" id="KW-0819">tRNA processing</keyword>
<evidence type="ECO:0000256" key="1">
    <source>
        <dbReference type="ARBA" id="ARBA00012386"/>
    </source>
</evidence>
<dbReference type="RefSeq" id="WP_014802488.1">
    <property type="nucleotide sequence ID" value="NC_018020.1"/>
</dbReference>
<gene>
    <name evidence="7" type="ordered locus">Turpa_1325</name>
</gene>
<dbReference type="KEGG" id="tpx:Turpa_1325"/>
<dbReference type="InterPro" id="IPR005636">
    <property type="entry name" value="DTW"/>
</dbReference>
<evidence type="ECO:0000313" key="7">
    <source>
        <dbReference type="EMBL" id="AFM11973.1"/>
    </source>
</evidence>
<dbReference type="EC" id="2.5.1.25" evidence="1"/>
<dbReference type="Pfam" id="PF03942">
    <property type="entry name" value="DTW"/>
    <property type="match status" value="1"/>
</dbReference>
<dbReference type="Proteomes" id="UP000006048">
    <property type="component" value="Chromosome"/>
</dbReference>